<dbReference type="InterPro" id="IPR036259">
    <property type="entry name" value="MFS_trans_sf"/>
</dbReference>
<feature type="transmembrane region" description="Helical" evidence="5">
    <location>
        <begin position="338"/>
        <end position="359"/>
    </location>
</feature>
<keyword evidence="7" id="KW-1185">Reference proteome</keyword>
<dbReference type="GO" id="GO:0020037">
    <property type="term" value="F:heme binding"/>
    <property type="evidence" value="ECO:0007669"/>
    <property type="project" value="TreeGrafter"/>
</dbReference>
<dbReference type="PANTHER" id="PTHR10924:SF4">
    <property type="entry name" value="GH15861P"/>
    <property type="match status" value="1"/>
</dbReference>
<feature type="transmembrane region" description="Helical" evidence="5">
    <location>
        <begin position="129"/>
        <end position="154"/>
    </location>
</feature>
<organism evidence="6 7">
    <name type="scientific">Caerostris darwini</name>
    <dbReference type="NCBI Taxonomy" id="1538125"/>
    <lineage>
        <taxon>Eukaryota</taxon>
        <taxon>Metazoa</taxon>
        <taxon>Ecdysozoa</taxon>
        <taxon>Arthropoda</taxon>
        <taxon>Chelicerata</taxon>
        <taxon>Arachnida</taxon>
        <taxon>Araneae</taxon>
        <taxon>Araneomorphae</taxon>
        <taxon>Entelegynae</taxon>
        <taxon>Araneoidea</taxon>
        <taxon>Araneidae</taxon>
        <taxon>Caerostris</taxon>
    </lineage>
</organism>
<dbReference type="Proteomes" id="UP001054837">
    <property type="component" value="Unassembled WGS sequence"/>
</dbReference>
<reference evidence="6 7" key="1">
    <citation type="submission" date="2021-06" db="EMBL/GenBank/DDBJ databases">
        <title>Caerostris darwini draft genome.</title>
        <authorList>
            <person name="Kono N."/>
            <person name="Arakawa K."/>
        </authorList>
    </citation>
    <scope>NUCLEOTIDE SEQUENCE [LARGE SCALE GENOMIC DNA]</scope>
</reference>
<evidence type="ECO:0000256" key="5">
    <source>
        <dbReference type="SAM" id="Phobius"/>
    </source>
</evidence>
<sequence length="446" mass="49764">MDSISVITSNETYKSSQSVTDIFPQKDVNIKVYKRRLWMLGLFSFLSMMSAMLFPQYVSMANVNMCFYDVSMEAVNWTGMIYMLVYAVFALPISSLINFLELRWTIIFTAFWNVIATSMQLTTLHPSGFLYVMISCFFGSLSNLFVLAVPPVLAAKWFPSQELSRACAFGVFGNQLGIAIGFVLSPSIVSSDCSQKDQISTGKRNVAYILTAVNIVVFALVAFTFQNSPKLPPSVSEALKHKDNDQSHTQVVISLMVGSYFAIGTTLNNLILRFYENTELEIGWMGLLFIVAGLVGSMLFGYVLDCTHKFKETAISICVASLLTCLIFSGGLYLDKLWIQFLTIGIFGFFLTSFLPIGFEYGIEVTYPQSEVVCACMLNTSTMIFGIILTEMLSHILESEGPLFATVALITILFLCSIFSNFITKDYKRSKKNAEIKFPVSYDNTS</sequence>
<accession>A0AAV4T3Z6</accession>
<evidence type="ECO:0000256" key="1">
    <source>
        <dbReference type="ARBA" id="ARBA00004141"/>
    </source>
</evidence>
<comment type="subcellular location">
    <subcellularLocation>
        <location evidence="1">Membrane</location>
        <topology evidence="1">Multi-pass membrane protein</topology>
    </subcellularLocation>
</comment>
<dbReference type="AlphaFoldDB" id="A0AAV4T3Z6"/>
<feature type="transmembrane region" description="Helical" evidence="5">
    <location>
        <begin position="37"/>
        <end position="57"/>
    </location>
</feature>
<dbReference type="GO" id="GO:0097037">
    <property type="term" value="P:heme export"/>
    <property type="evidence" value="ECO:0007669"/>
    <property type="project" value="TreeGrafter"/>
</dbReference>
<dbReference type="EMBL" id="BPLQ01008879">
    <property type="protein sequence ID" value="GIY40066.1"/>
    <property type="molecule type" value="Genomic_DNA"/>
</dbReference>
<evidence type="ECO:0000256" key="3">
    <source>
        <dbReference type="ARBA" id="ARBA00022989"/>
    </source>
</evidence>
<feature type="transmembrane region" description="Helical" evidence="5">
    <location>
        <begin position="104"/>
        <end position="123"/>
    </location>
</feature>
<dbReference type="PANTHER" id="PTHR10924">
    <property type="entry name" value="MAJOR FACILITATOR SUPERFAMILY PROTEIN-RELATED"/>
    <property type="match status" value="1"/>
</dbReference>
<dbReference type="InterPro" id="IPR011701">
    <property type="entry name" value="MFS"/>
</dbReference>
<evidence type="ECO:0000313" key="6">
    <source>
        <dbReference type="EMBL" id="GIY40066.1"/>
    </source>
</evidence>
<dbReference type="GO" id="GO:0016020">
    <property type="term" value="C:membrane"/>
    <property type="evidence" value="ECO:0007669"/>
    <property type="project" value="UniProtKB-SubCell"/>
</dbReference>
<comment type="caution">
    <text evidence="6">The sequence shown here is derived from an EMBL/GenBank/DDBJ whole genome shotgun (WGS) entry which is preliminary data.</text>
</comment>
<dbReference type="SUPFAM" id="SSF103473">
    <property type="entry name" value="MFS general substrate transporter"/>
    <property type="match status" value="1"/>
</dbReference>
<keyword evidence="4 5" id="KW-0472">Membrane</keyword>
<feature type="transmembrane region" description="Helical" evidence="5">
    <location>
        <begin position="166"/>
        <end position="185"/>
    </location>
</feature>
<proteinExistence type="predicted"/>
<feature type="transmembrane region" description="Helical" evidence="5">
    <location>
        <begin position="205"/>
        <end position="225"/>
    </location>
</feature>
<dbReference type="GO" id="GO:0015232">
    <property type="term" value="F:heme transmembrane transporter activity"/>
    <property type="evidence" value="ECO:0007669"/>
    <property type="project" value="TreeGrafter"/>
</dbReference>
<feature type="transmembrane region" description="Helical" evidence="5">
    <location>
        <begin position="403"/>
        <end position="423"/>
    </location>
</feature>
<name>A0AAV4T3Z6_9ARAC</name>
<feature type="transmembrane region" description="Helical" evidence="5">
    <location>
        <begin position="77"/>
        <end position="97"/>
    </location>
</feature>
<evidence type="ECO:0000256" key="2">
    <source>
        <dbReference type="ARBA" id="ARBA00022692"/>
    </source>
</evidence>
<evidence type="ECO:0000256" key="4">
    <source>
        <dbReference type="ARBA" id="ARBA00023136"/>
    </source>
</evidence>
<feature type="transmembrane region" description="Helical" evidence="5">
    <location>
        <begin position="284"/>
        <end position="304"/>
    </location>
</feature>
<feature type="transmembrane region" description="Helical" evidence="5">
    <location>
        <begin position="251"/>
        <end position="272"/>
    </location>
</feature>
<gene>
    <name evidence="6" type="primary">C09D4.1</name>
    <name evidence="6" type="ORF">CDAR_382761</name>
</gene>
<feature type="transmembrane region" description="Helical" evidence="5">
    <location>
        <begin position="371"/>
        <end position="397"/>
    </location>
</feature>
<dbReference type="Pfam" id="PF07690">
    <property type="entry name" value="MFS_1"/>
    <property type="match status" value="1"/>
</dbReference>
<evidence type="ECO:0000313" key="7">
    <source>
        <dbReference type="Proteomes" id="UP001054837"/>
    </source>
</evidence>
<feature type="transmembrane region" description="Helical" evidence="5">
    <location>
        <begin position="313"/>
        <end position="332"/>
    </location>
</feature>
<keyword evidence="3 5" id="KW-1133">Transmembrane helix</keyword>
<keyword evidence="2 5" id="KW-0812">Transmembrane</keyword>
<protein>
    <submittedName>
        <fullName evidence="6">Uncharacterized MFS-type transporter C09D4.1</fullName>
    </submittedName>
</protein>
<dbReference type="Gene3D" id="1.20.1250.20">
    <property type="entry name" value="MFS general substrate transporter like domains"/>
    <property type="match status" value="1"/>
</dbReference>
<dbReference type="InterPro" id="IPR049680">
    <property type="entry name" value="FLVCR1-2_SLC49-like"/>
</dbReference>